<feature type="region of interest" description="Disordered" evidence="1">
    <location>
        <begin position="1"/>
        <end position="37"/>
    </location>
</feature>
<reference evidence="2 3" key="1">
    <citation type="submission" date="2015-09" db="EMBL/GenBank/DDBJ databases">
        <title>Trachymyrmex zeteki WGS genome.</title>
        <authorList>
            <person name="Nygaard S."/>
            <person name="Hu H."/>
            <person name="Boomsma J."/>
            <person name="Zhang G."/>
        </authorList>
    </citation>
    <scope>NUCLEOTIDE SEQUENCE [LARGE SCALE GENOMIC DNA]</scope>
    <source>
        <strain evidence="2">Tzet28-1</strain>
        <tissue evidence="2">Whole body</tissue>
    </source>
</reference>
<sequence length="223" mass="25509">MAEARDRVMGFAGSDAGANRAESRAPRNRIHASPKPANTICSYRVPPTLSFGGRLKAECHPPENKNPKQRNFNVGKTNKQLLERNSRQPPGQLKQRLALVRLALQQLGTICCDDRHYLLTVYLFTQQNLLFRLPDFAALSRLPFIRIHKFVYALIYYWPILIKGLSIVPPNTQIVKFKVTEIQKFYLGANKKMPIPDSVVSKTRRCTDVQLDNLHILKIYLLK</sequence>
<name>A0A151X2X0_9HYME</name>
<dbReference type="Proteomes" id="UP000075809">
    <property type="component" value="Unassembled WGS sequence"/>
</dbReference>
<dbReference type="AlphaFoldDB" id="A0A151X2X0"/>
<dbReference type="EMBL" id="KQ982578">
    <property type="protein sequence ID" value="KYQ54600.1"/>
    <property type="molecule type" value="Genomic_DNA"/>
</dbReference>
<accession>A0A151X2X0</accession>
<protein>
    <submittedName>
        <fullName evidence="2">Uncharacterized protein</fullName>
    </submittedName>
</protein>
<proteinExistence type="predicted"/>
<evidence type="ECO:0000313" key="2">
    <source>
        <dbReference type="EMBL" id="KYQ54600.1"/>
    </source>
</evidence>
<organism evidence="2 3">
    <name type="scientific">Mycetomoellerius zeteki</name>
    <dbReference type="NCBI Taxonomy" id="64791"/>
    <lineage>
        <taxon>Eukaryota</taxon>
        <taxon>Metazoa</taxon>
        <taxon>Ecdysozoa</taxon>
        <taxon>Arthropoda</taxon>
        <taxon>Hexapoda</taxon>
        <taxon>Insecta</taxon>
        <taxon>Pterygota</taxon>
        <taxon>Neoptera</taxon>
        <taxon>Endopterygota</taxon>
        <taxon>Hymenoptera</taxon>
        <taxon>Apocrita</taxon>
        <taxon>Aculeata</taxon>
        <taxon>Formicoidea</taxon>
        <taxon>Formicidae</taxon>
        <taxon>Myrmicinae</taxon>
        <taxon>Mycetomoellerius</taxon>
    </lineage>
</organism>
<evidence type="ECO:0000313" key="3">
    <source>
        <dbReference type="Proteomes" id="UP000075809"/>
    </source>
</evidence>
<gene>
    <name evidence="2" type="ORF">ALC60_06516</name>
</gene>
<evidence type="ECO:0000256" key="1">
    <source>
        <dbReference type="SAM" id="MobiDB-lite"/>
    </source>
</evidence>
<keyword evidence="3" id="KW-1185">Reference proteome</keyword>